<organism evidence="2 3">
    <name type="scientific">Phyllosticta citricarpa</name>
    <dbReference type="NCBI Taxonomy" id="55181"/>
    <lineage>
        <taxon>Eukaryota</taxon>
        <taxon>Fungi</taxon>
        <taxon>Dikarya</taxon>
        <taxon>Ascomycota</taxon>
        <taxon>Pezizomycotina</taxon>
        <taxon>Dothideomycetes</taxon>
        <taxon>Dothideomycetes incertae sedis</taxon>
        <taxon>Botryosphaeriales</taxon>
        <taxon>Phyllostictaceae</taxon>
        <taxon>Phyllosticta</taxon>
    </lineage>
</organism>
<protein>
    <submittedName>
        <fullName evidence="2">Uncharacterized protein</fullName>
    </submittedName>
</protein>
<name>A0ABR1LMT7_9PEZI</name>
<keyword evidence="3" id="KW-1185">Reference proteome</keyword>
<feature type="compositionally biased region" description="Polar residues" evidence="1">
    <location>
        <begin position="36"/>
        <end position="46"/>
    </location>
</feature>
<dbReference type="Proteomes" id="UP001365128">
    <property type="component" value="Unassembled WGS sequence"/>
</dbReference>
<evidence type="ECO:0000256" key="1">
    <source>
        <dbReference type="SAM" id="MobiDB-lite"/>
    </source>
</evidence>
<dbReference type="EMBL" id="JBBPDW010000037">
    <property type="protein sequence ID" value="KAK7536497.1"/>
    <property type="molecule type" value="Genomic_DNA"/>
</dbReference>
<sequence length="284" mass="31193">MRPFTMEGWSRGPGDGAAQKSVRSFLIGEAAPRRASSGTNSPSTDARGTLKFHFPTTHDAGPWHSASKHASQARILVGPNDRFQASIHMDRRRRRATGSRGADPSESNVRPPTHNRSVVAVVRKSQQFSGSSTSRMAPIASLQAAHPLVDQNLEPRAVSPRTQAASIFPPRPTASCVRKVSLAVFTTAFLCRLADLLSFCSVEALMSLVWCLCRWAVMIHLLCCHHYHEMSDFIAPRPFQSYPIGVHDQQWEEENGLLCGLDAASFHPMGEEVVESALGLVQRE</sequence>
<reference evidence="2 3" key="1">
    <citation type="submission" date="2024-04" db="EMBL/GenBank/DDBJ databases">
        <title>Phyllosticta paracitricarpa is synonymous to the EU quarantine fungus P. citricarpa based on phylogenomic analyses.</title>
        <authorList>
            <consortium name="Lawrence Berkeley National Laboratory"/>
            <person name="Van Ingen-Buijs V.A."/>
            <person name="Van Westerhoven A.C."/>
            <person name="Haridas S."/>
            <person name="Skiadas P."/>
            <person name="Martin F."/>
            <person name="Groenewald J.Z."/>
            <person name="Crous P.W."/>
            <person name="Seidl M.F."/>
        </authorList>
    </citation>
    <scope>NUCLEOTIDE SEQUENCE [LARGE SCALE GENOMIC DNA]</scope>
    <source>
        <strain evidence="2 3">CBS 122670</strain>
    </source>
</reference>
<accession>A0ABR1LMT7</accession>
<proteinExistence type="predicted"/>
<feature type="compositionally biased region" description="Polar residues" evidence="1">
    <location>
        <begin position="105"/>
        <end position="116"/>
    </location>
</feature>
<evidence type="ECO:0000313" key="2">
    <source>
        <dbReference type="EMBL" id="KAK7536497.1"/>
    </source>
</evidence>
<comment type="caution">
    <text evidence="2">The sequence shown here is derived from an EMBL/GenBank/DDBJ whole genome shotgun (WGS) entry which is preliminary data.</text>
</comment>
<feature type="region of interest" description="Disordered" evidence="1">
    <location>
        <begin position="29"/>
        <end position="116"/>
    </location>
</feature>
<gene>
    <name evidence="2" type="ORF">IWX46DRAFT_268171</name>
</gene>
<evidence type="ECO:0000313" key="3">
    <source>
        <dbReference type="Proteomes" id="UP001365128"/>
    </source>
</evidence>